<gene>
    <name evidence="7" type="ORF">GT003_18030</name>
</gene>
<comment type="caution">
    <text evidence="7">The sequence shown here is derived from an EMBL/GenBank/DDBJ whole genome shotgun (WGS) entry which is preliminary data.</text>
</comment>
<organism evidence="7 8">
    <name type="scientific">Paenibacillus sacheonensis</name>
    <dbReference type="NCBI Taxonomy" id="742054"/>
    <lineage>
        <taxon>Bacteria</taxon>
        <taxon>Bacillati</taxon>
        <taxon>Bacillota</taxon>
        <taxon>Bacilli</taxon>
        <taxon>Bacillales</taxon>
        <taxon>Paenibacillaceae</taxon>
        <taxon>Paenibacillus</taxon>
    </lineage>
</organism>
<dbReference type="CDD" id="cd17536">
    <property type="entry name" value="REC_YesN-like"/>
    <property type="match status" value="1"/>
</dbReference>
<dbReference type="PROSITE" id="PS50110">
    <property type="entry name" value="RESPONSE_REGULATORY"/>
    <property type="match status" value="1"/>
</dbReference>
<dbReference type="InterPro" id="IPR018060">
    <property type="entry name" value="HTH_AraC"/>
</dbReference>
<dbReference type="Pfam" id="PF12833">
    <property type="entry name" value="HTH_18"/>
    <property type="match status" value="1"/>
</dbReference>
<dbReference type="SMART" id="SM00448">
    <property type="entry name" value="REC"/>
    <property type="match status" value="1"/>
</dbReference>
<accession>A0A7X4YQY7</accession>
<dbReference type="GO" id="GO:0003700">
    <property type="term" value="F:DNA-binding transcription factor activity"/>
    <property type="evidence" value="ECO:0007669"/>
    <property type="project" value="InterPro"/>
</dbReference>
<keyword evidence="4" id="KW-0597">Phosphoprotein</keyword>
<dbReference type="InterPro" id="IPR011006">
    <property type="entry name" value="CheY-like_superfamily"/>
</dbReference>
<keyword evidence="8" id="KW-1185">Reference proteome</keyword>
<feature type="domain" description="HTH araC/xylS-type" evidence="5">
    <location>
        <begin position="360"/>
        <end position="458"/>
    </location>
</feature>
<dbReference type="Proteomes" id="UP000558113">
    <property type="component" value="Unassembled WGS sequence"/>
</dbReference>
<dbReference type="PROSITE" id="PS01124">
    <property type="entry name" value="HTH_ARAC_FAMILY_2"/>
    <property type="match status" value="1"/>
</dbReference>
<dbReference type="SUPFAM" id="SSF52172">
    <property type="entry name" value="CheY-like"/>
    <property type="match status" value="1"/>
</dbReference>
<sequence length="478" mass="55054">MIRTLLVDDEPIVRKGLLHIMPWERHGMTVVADVGSGEKALEWLTREKIDLLVTDLTMPGMSGFDLIQEVQVKFPSVGAAILTCHQEFHYVQEALRMGALDYIVKTELDEEKLDRLFGRIAERVREKQVREAEAAPQPAPGGRDGVLFVGLAADCSLNELYAVPWITERMPYRVADANPSWFVDSAGGGKWPADARSLLPADRWVIVFLHHLAMKDRLRELLPIYVRKHVFYLADLKEGAPALHDSLRDVMLHEDHAGGTDWRSAWESFEWTCEDHAWRELIERIQKQRPEPADLCEVMYRTMRSWQGIKRFGDAARYLESARALRTWSDWKRWLDGLRRGLSRAIEEAGVGQDNAVRILKSIHQVQQRLREGVTQEEAAAAIHFSRGYFSDCFKRTVGSTFNEFMRELRIDWAKMWLVGTELSIGEISQRCGFADEPYFRKLFRDETGYSPKDYRRLPAVSAEFELAYLGRKLQGQM</sequence>
<dbReference type="AlphaFoldDB" id="A0A7X4YQY7"/>
<dbReference type="InterPro" id="IPR001789">
    <property type="entry name" value="Sig_transdc_resp-reg_receiver"/>
</dbReference>
<protein>
    <submittedName>
        <fullName evidence="7">Response regulator</fullName>
    </submittedName>
</protein>
<dbReference type="OrthoDB" id="1769137at2"/>
<dbReference type="Gene3D" id="1.10.10.60">
    <property type="entry name" value="Homeodomain-like"/>
    <property type="match status" value="2"/>
</dbReference>
<keyword evidence="3" id="KW-0804">Transcription</keyword>
<feature type="domain" description="Response regulatory" evidence="6">
    <location>
        <begin position="3"/>
        <end position="120"/>
    </location>
</feature>
<dbReference type="SMART" id="SM00342">
    <property type="entry name" value="HTH_ARAC"/>
    <property type="match status" value="1"/>
</dbReference>
<dbReference type="RefSeq" id="WP_161700325.1">
    <property type="nucleotide sequence ID" value="NZ_JAAAMU010000009.1"/>
</dbReference>
<evidence type="ECO:0000313" key="8">
    <source>
        <dbReference type="Proteomes" id="UP000558113"/>
    </source>
</evidence>
<evidence type="ECO:0000256" key="4">
    <source>
        <dbReference type="PROSITE-ProRule" id="PRU00169"/>
    </source>
</evidence>
<dbReference type="InterPro" id="IPR018062">
    <property type="entry name" value="HTH_AraC-typ_CS"/>
</dbReference>
<dbReference type="Gene3D" id="3.40.50.2300">
    <property type="match status" value="1"/>
</dbReference>
<evidence type="ECO:0000259" key="6">
    <source>
        <dbReference type="PROSITE" id="PS50110"/>
    </source>
</evidence>
<dbReference type="SUPFAM" id="SSF46689">
    <property type="entry name" value="Homeodomain-like"/>
    <property type="match status" value="2"/>
</dbReference>
<dbReference type="GO" id="GO:0043565">
    <property type="term" value="F:sequence-specific DNA binding"/>
    <property type="evidence" value="ECO:0007669"/>
    <property type="project" value="InterPro"/>
</dbReference>
<dbReference type="PANTHER" id="PTHR43280:SF2">
    <property type="entry name" value="HTH-TYPE TRANSCRIPTIONAL REGULATOR EXSA"/>
    <property type="match status" value="1"/>
</dbReference>
<keyword evidence="2" id="KW-0238">DNA-binding</keyword>
<dbReference type="GO" id="GO:0000160">
    <property type="term" value="P:phosphorelay signal transduction system"/>
    <property type="evidence" value="ECO:0007669"/>
    <property type="project" value="InterPro"/>
</dbReference>
<evidence type="ECO:0000313" key="7">
    <source>
        <dbReference type="EMBL" id="NBC70903.1"/>
    </source>
</evidence>
<keyword evidence="1" id="KW-0805">Transcription regulation</keyword>
<dbReference type="PROSITE" id="PS00041">
    <property type="entry name" value="HTH_ARAC_FAMILY_1"/>
    <property type="match status" value="1"/>
</dbReference>
<dbReference type="InterPro" id="IPR020449">
    <property type="entry name" value="Tscrpt_reg_AraC-type_HTH"/>
</dbReference>
<dbReference type="PRINTS" id="PR00032">
    <property type="entry name" value="HTHARAC"/>
</dbReference>
<evidence type="ECO:0000256" key="2">
    <source>
        <dbReference type="ARBA" id="ARBA00023125"/>
    </source>
</evidence>
<feature type="modified residue" description="4-aspartylphosphate" evidence="4">
    <location>
        <position position="55"/>
    </location>
</feature>
<evidence type="ECO:0000259" key="5">
    <source>
        <dbReference type="PROSITE" id="PS01124"/>
    </source>
</evidence>
<proteinExistence type="predicted"/>
<evidence type="ECO:0000256" key="3">
    <source>
        <dbReference type="ARBA" id="ARBA00023163"/>
    </source>
</evidence>
<name>A0A7X4YQY7_9BACL</name>
<dbReference type="PANTHER" id="PTHR43280">
    <property type="entry name" value="ARAC-FAMILY TRANSCRIPTIONAL REGULATOR"/>
    <property type="match status" value="1"/>
</dbReference>
<reference evidence="7 8" key="1">
    <citation type="submission" date="2020-01" db="EMBL/GenBank/DDBJ databases">
        <title>Paenibacillus soybeanensis sp. nov. isolated from the nodules of soybean (Glycine max(L.) Merr).</title>
        <authorList>
            <person name="Wang H."/>
        </authorList>
    </citation>
    <scope>NUCLEOTIDE SEQUENCE [LARGE SCALE GENOMIC DNA]</scope>
    <source>
        <strain evidence="7 8">DSM 23054</strain>
    </source>
</reference>
<dbReference type="InterPro" id="IPR009057">
    <property type="entry name" value="Homeodomain-like_sf"/>
</dbReference>
<dbReference type="Pfam" id="PF00072">
    <property type="entry name" value="Response_reg"/>
    <property type="match status" value="1"/>
</dbReference>
<evidence type="ECO:0000256" key="1">
    <source>
        <dbReference type="ARBA" id="ARBA00023015"/>
    </source>
</evidence>
<dbReference type="EMBL" id="JAAAMU010000009">
    <property type="protein sequence ID" value="NBC70903.1"/>
    <property type="molecule type" value="Genomic_DNA"/>
</dbReference>